<dbReference type="Proteomes" id="UP000294489">
    <property type="component" value="Unassembled WGS sequence"/>
</dbReference>
<evidence type="ECO:0000313" key="1">
    <source>
        <dbReference type="EMBL" id="TDX24672.1"/>
    </source>
</evidence>
<comment type="caution">
    <text evidence="1">The sequence shown here is derived from an EMBL/GenBank/DDBJ whole genome shotgun (WGS) entry which is preliminary data.</text>
</comment>
<dbReference type="EMBL" id="SOEC01000021">
    <property type="protein sequence ID" value="TDX24672.1"/>
    <property type="molecule type" value="Genomic_DNA"/>
</dbReference>
<evidence type="ECO:0000313" key="2">
    <source>
        <dbReference type="Proteomes" id="UP000294489"/>
    </source>
</evidence>
<proteinExistence type="predicted"/>
<organism evidence="1 2">
    <name type="scientific">Modicisalibacter xianhensis</name>
    <dbReference type="NCBI Taxonomy" id="442341"/>
    <lineage>
        <taxon>Bacteria</taxon>
        <taxon>Pseudomonadati</taxon>
        <taxon>Pseudomonadota</taxon>
        <taxon>Gammaproteobacteria</taxon>
        <taxon>Oceanospirillales</taxon>
        <taxon>Halomonadaceae</taxon>
        <taxon>Modicisalibacter</taxon>
    </lineage>
</organism>
<name>A0A4R8FHE0_9GAMM</name>
<sequence length="32" mass="3414">MDTTRKTRTLALIVACLFPSLALADYGSAKVS</sequence>
<accession>A0A4R8FHE0</accession>
<gene>
    <name evidence="1" type="ORF">DFO67_12161</name>
</gene>
<reference evidence="1 2" key="1">
    <citation type="submission" date="2019-03" db="EMBL/GenBank/DDBJ databases">
        <title>Freshwater and sediment microbial communities from various areas in North America, analyzing microbe dynamics in response to fracking.</title>
        <authorList>
            <person name="Lamendella R."/>
        </authorList>
    </citation>
    <scope>NUCLEOTIDE SEQUENCE [LARGE SCALE GENOMIC DNA]</scope>
    <source>
        <strain evidence="1 2">6_TX</strain>
    </source>
</reference>
<protein>
    <submittedName>
        <fullName evidence="1">Uncharacterized protein</fullName>
    </submittedName>
</protein>
<dbReference type="AlphaFoldDB" id="A0A4R8FHE0"/>